<dbReference type="CDD" id="cd04301">
    <property type="entry name" value="NAT_SF"/>
    <property type="match status" value="1"/>
</dbReference>
<evidence type="ECO:0000259" key="3">
    <source>
        <dbReference type="PROSITE" id="PS51186"/>
    </source>
</evidence>
<evidence type="ECO:0000313" key="4">
    <source>
        <dbReference type="EMBL" id="MED5020133.1"/>
    </source>
</evidence>
<dbReference type="EMBL" id="JARTLD010000062">
    <property type="protein sequence ID" value="MED5020133.1"/>
    <property type="molecule type" value="Genomic_DNA"/>
</dbReference>
<dbReference type="Proteomes" id="UP001343257">
    <property type="component" value="Unassembled WGS sequence"/>
</dbReference>
<proteinExistence type="predicted"/>
<organism evidence="4 5">
    <name type="scientific">Paenibacillus chibensis</name>
    <dbReference type="NCBI Taxonomy" id="59846"/>
    <lineage>
        <taxon>Bacteria</taxon>
        <taxon>Bacillati</taxon>
        <taxon>Bacillota</taxon>
        <taxon>Bacilli</taxon>
        <taxon>Bacillales</taxon>
        <taxon>Paenibacillaceae</taxon>
        <taxon>Paenibacillus</taxon>
    </lineage>
</organism>
<keyword evidence="1 4" id="KW-0808">Transferase</keyword>
<evidence type="ECO:0000313" key="5">
    <source>
        <dbReference type="Proteomes" id="UP001343257"/>
    </source>
</evidence>
<dbReference type="GO" id="GO:0016746">
    <property type="term" value="F:acyltransferase activity"/>
    <property type="evidence" value="ECO:0007669"/>
    <property type="project" value="UniProtKB-KW"/>
</dbReference>
<dbReference type="Pfam" id="PF00583">
    <property type="entry name" value="Acetyltransf_1"/>
    <property type="match status" value="2"/>
</dbReference>
<accession>A0ABU6Q183</accession>
<name>A0ABU6Q183_9BACL</name>
<dbReference type="RefSeq" id="WP_328281369.1">
    <property type="nucleotide sequence ID" value="NZ_JARTLD010000062.1"/>
</dbReference>
<dbReference type="InterPro" id="IPR016181">
    <property type="entry name" value="Acyl_CoA_acyltransferase"/>
</dbReference>
<protein>
    <submittedName>
        <fullName evidence="4">GNAT family N-acetyltransferase</fullName>
        <ecNumber evidence="4">2.3.1.-</ecNumber>
    </submittedName>
</protein>
<sequence>MSQVSDSQPVVVQVFHGAVPIAFLRFANPETRFLLQQHPSSFVAAGAFRVEGTVGEPVGLAVARQEEGSSVAHLLSVFVKESERRQGIGRRLLGTLESSLRGKGIRTVLVEYLEQAEPSSGMDAYLIDCGYGRPMPGILVWSGPVEIMRSYSFIDRVPLPDSFEMAAWTTLTQAERMFIHQGVGDWVPPSFSPFEDEDSIDPERSLVLRYLGEVVGWMLVESFDEQTVLFKTMFVHRRFQRIGRGIALIAQACRRVLNEKRYTHGYFFVEADNQDMVRFMNRHLYHPEVVCEVLWRTAKKY</sequence>
<gene>
    <name evidence="4" type="ORF">P9847_22885</name>
</gene>
<reference evidence="4 5" key="1">
    <citation type="submission" date="2023-03" db="EMBL/GenBank/DDBJ databases">
        <title>Bacillus Genome Sequencing.</title>
        <authorList>
            <person name="Dunlap C."/>
        </authorList>
    </citation>
    <scope>NUCLEOTIDE SEQUENCE [LARGE SCALE GENOMIC DNA]</scope>
    <source>
        <strain evidence="4 5">NRS-52</strain>
    </source>
</reference>
<dbReference type="InterPro" id="IPR050832">
    <property type="entry name" value="Bact_Acetyltransf"/>
</dbReference>
<dbReference type="Gene3D" id="3.40.630.30">
    <property type="match status" value="2"/>
</dbReference>
<dbReference type="SUPFAM" id="SSF55729">
    <property type="entry name" value="Acyl-CoA N-acyltransferases (Nat)"/>
    <property type="match status" value="2"/>
</dbReference>
<dbReference type="PROSITE" id="PS51186">
    <property type="entry name" value="GNAT"/>
    <property type="match status" value="2"/>
</dbReference>
<feature type="domain" description="N-acetyltransferase" evidence="3">
    <location>
        <begin position="2"/>
        <end position="160"/>
    </location>
</feature>
<dbReference type="InterPro" id="IPR000182">
    <property type="entry name" value="GNAT_dom"/>
</dbReference>
<dbReference type="EC" id="2.3.1.-" evidence="4"/>
<keyword evidence="5" id="KW-1185">Reference proteome</keyword>
<comment type="caution">
    <text evidence="4">The sequence shown here is derived from an EMBL/GenBank/DDBJ whole genome shotgun (WGS) entry which is preliminary data.</text>
</comment>
<evidence type="ECO:0000256" key="2">
    <source>
        <dbReference type="ARBA" id="ARBA00023315"/>
    </source>
</evidence>
<dbReference type="PANTHER" id="PTHR43877">
    <property type="entry name" value="AMINOALKYLPHOSPHONATE N-ACETYLTRANSFERASE-RELATED-RELATED"/>
    <property type="match status" value="1"/>
</dbReference>
<feature type="domain" description="N-acetyltransferase" evidence="3">
    <location>
        <begin position="166"/>
        <end position="301"/>
    </location>
</feature>
<keyword evidence="2 4" id="KW-0012">Acyltransferase</keyword>
<evidence type="ECO:0000256" key="1">
    <source>
        <dbReference type="ARBA" id="ARBA00022679"/>
    </source>
</evidence>